<evidence type="ECO:0000256" key="1">
    <source>
        <dbReference type="SAM" id="SignalP"/>
    </source>
</evidence>
<feature type="chain" id="PRO_5028875656" evidence="1">
    <location>
        <begin position="28"/>
        <end position="229"/>
    </location>
</feature>
<reference evidence="2 3" key="1">
    <citation type="submission" date="2020-08" db="EMBL/GenBank/DDBJ databases">
        <title>Streptomycin Non-resistant strain, P. mexicana.</title>
        <authorList>
            <person name="Ganesh-Kumar S."/>
            <person name="Zhe T."/>
            <person name="Yu Z."/>
            <person name="Min Y."/>
        </authorList>
    </citation>
    <scope>NUCLEOTIDE SEQUENCE [LARGE SCALE GENOMIC DNA]</scope>
    <source>
        <strain evidence="2 3">GTZY2</strain>
    </source>
</reference>
<evidence type="ECO:0000313" key="3">
    <source>
        <dbReference type="Proteomes" id="UP000515838"/>
    </source>
</evidence>
<accession>A0A7G9TCB9</accession>
<sequence length="229" mass="24821">MLKNTLAMPRALLASALLAAASAPALAVEAFTAQYNASALGMVGEGQMSVSPQPGNRWQYTLSVRNQAVDLSQKTVFDVQDGRMRPLSSSDTSRLLIKKKNVNTVYDWSKAQATWSGDVKPDRAGPVKLAAGDMDALLVNLAIVRDVAAGKPLTYRMVENGRAKPMTYQVAGKERITVAGKPQEATKVVRTDGDKQTIVWVVADAPVPARILQREKGQDTIDLTLKSWR</sequence>
<dbReference type="RefSeq" id="WP_187573268.1">
    <property type="nucleotide sequence ID" value="NZ_CP060731.1"/>
</dbReference>
<gene>
    <name evidence="2" type="ORF">IAE60_17920</name>
</gene>
<dbReference type="Pfam" id="PF11306">
    <property type="entry name" value="DUF3108"/>
    <property type="match status" value="1"/>
</dbReference>
<feature type="signal peptide" evidence="1">
    <location>
        <begin position="1"/>
        <end position="27"/>
    </location>
</feature>
<proteinExistence type="predicted"/>
<dbReference type="AlphaFoldDB" id="A0A7G9TCB9"/>
<organism evidence="2 3">
    <name type="scientific">Pseudoxanthomonas mexicana</name>
    <dbReference type="NCBI Taxonomy" id="128785"/>
    <lineage>
        <taxon>Bacteria</taxon>
        <taxon>Pseudomonadati</taxon>
        <taxon>Pseudomonadota</taxon>
        <taxon>Gammaproteobacteria</taxon>
        <taxon>Lysobacterales</taxon>
        <taxon>Lysobacteraceae</taxon>
        <taxon>Pseudoxanthomonas</taxon>
    </lineage>
</organism>
<name>A0A7G9TCB9_PSEMX</name>
<evidence type="ECO:0000313" key="2">
    <source>
        <dbReference type="EMBL" id="QNN77744.1"/>
    </source>
</evidence>
<dbReference type="Proteomes" id="UP000515838">
    <property type="component" value="Chromosome"/>
</dbReference>
<protein>
    <submittedName>
        <fullName evidence="2">DUF3108 domain-containing protein</fullName>
    </submittedName>
</protein>
<dbReference type="EMBL" id="CP060731">
    <property type="protein sequence ID" value="QNN77744.1"/>
    <property type="molecule type" value="Genomic_DNA"/>
</dbReference>
<keyword evidence="1" id="KW-0732">Signal</keyword>
<dbReference type="InterPro" id="IPR021457">
    <property type="entry name" value="DUF3108"/>
</dbReference>
<dbReference type="GeneID" id="81472872"/>